<gene>
    <name evidence="1" type="ORF">MNBD_BACTEROID02-317</name>
</gene>
<dbReference type="AlphaFoldDB" id="A0A3B0RMP2"/>
<organism evidence="1">
    <name type="scientific">hydrothermal vent metagenome</name>
    <dbReference type="NCBI Taxonomy" id="652676"/>
    <lineage>
        <taxon>unclassified sequences</taxon>
        <taxon>metagenomes</taxon>
        <taxon>ecological metagenomes</taxon>
    </lineage>
</organism>
<evidence type="ECO:0000313" key="1">
    <source>
        <dbReference type="EMBL" id="VAV85773.1"/>
    </source>
</evidence>
<proteinExistence type="predicted"/>
<name>A0A3B0RMP2_9ZZZZ</name>
<protein>
    <submittedName>
        <fullName evidence="1">Uncharacterized protein</fullName>
    </submittedName>
</protein>
<accession>A0A3B0RMP2</accession>
<sequence>MELVLTHQDIEPLPKQKREPFIFKNEGLLSSTYKQETCDNFFHSNPKSIFGIKQSVKSHRYQFTSHVETILKLSVFAIVLVIALV</sequence>
<dbReference type="EMBL" id="UOEB01000246">
    <property type="protein sequence ID" value="VAV85773.1"/>
    <property type="molecule type" value="Genomic_DNA"/>
</dbReference>
<reference evidence="1" key="1">
    <citation type="submission" date="2018-06" db="EMBL/GenBank/DDBJ databases">
        <authorList>
            <person name="Zhirakovskaya E."/>
        </authorList>
    </citation>
    <scope>NUCLEOTIDE SEQUENCE</scope>
</reference>